<accession>A0A381N8Y8</accession>
<reference evidence="1" key="1">
    <citation type="submission" date="2018-05" db="EMBL/GenBank/DDBJ databases">
        <authorList>
            <person name="Lanie J.A."/>
            <person name="Ng W.-L."/>
            <person name="Kazmierczak K.M."/>
            <person name="Andrzejewski T.M."/>
            <person name="Davidsen T.M."/>
            <person name="Wayne K.J."/>
            <person name="Tettelin H."/>
            <person name="Glass J.I."/>
            <person name="Rusch D."/>
            <person name="Podicherti R."/>
            <person name="Tsui H.-C.T."/>
            <person name="Winkler M.E."/>
        </authorList>
    </citation>
    <scope>NUCLEOTIDE SEQUENCE</scope>
</reference>
<dbReference type="Gene3D" id="1.20.1290.10">
    <property type="entry name" value="AhpD-like"/>
    <property type="match status" value="1"/>
</dbReference>
<organism evidence="1">
    <name type="scientific">marine metagenome</name>
    <dbReference type="NCBI Taxonomy" id="408172"/>
    <lineage>
        <taxon>unclassified sequences</taxon>
        <taxon>metagenomes</taxon>
        <taxon>ecological metagenomes</taxon>
    </lineage>
</organism>
<dbReference type="SUPFAM" id="SSF69118">
    <property type="entry name" value="AhpD-like"/>
    <property type="match status" value="1"/>
</dbReference>
<dbReference type="EMBL" id="UINC01000199">
    <property type="protein sequence ID" value="SUZ50975.1"/>
    <property type="molecule type" value="Genomic_DNA"/>
</dbReference>
<protein>
    <recommendedName>
        <fullName evidence="2">Carboxymuconolactone decarboxylase-like domain-containing protein</fullName>
    </recommendedName>
</protein>
<gene>
    <name evidence="1" type="ORF">METZ01_LOCUS3829</name>
</gene>
<name>A0A381N8Y8_9ZZZZ</name>
<dbReference type="AlphaFoldDB" id="A0A381N8Y8"/>
<dbReference type="InterPro" id="IPR029032">
    <property type="entry name" value="AhpD-like"/>
</dbReference>
<proteinExistence type="predicted"/>
<evidence type="ECO:0000313" key="1">
    <source>
        <dbReference type="EMBL" id="SUZ50975.1"/>
    </source>
</evidence>
<evidence type="ECO:0008006" key="2">
    <source>
        <dbReference type="Google" id="ProtNLM"/>
    </source>
</evidence>
<sequence>MLDIFDTIVAKAAGISKSSPLKGALALRSDILELTEKSHKASLRPNQSGGLNHATRAGLACRIAKRNNESVLARHYETMFSVGSQEFANTEFDGGNDARSKAIIRHTDLVTLNPKEATADDISALRDAGLCDADIVRLSELIAFVSYQIRVVAGLRLMAEVA</sequence>